<name>A0ABR8E072_9NOSO</name>
<comment type="caution">
    <text evidence="1">The sequence shown here is derived from an EMBL/GenBank/DDBJ whole genome shotgun (WGS) entry which is preliminary data.</text>
</comment>
<dbReference type="EMBL" id="JACJSI010000125">
    <property type="protein sequence ID" value="MBD2533969.1"/>
    <property type="molecule type" value="Genomic_DNA"/>
</dbReference>
<gene>
    <name evidence="1" type="ORF">H6G97_32265</name>
</gene>
<protein>
    <submittedName>
        <fullName evidence="1">Uncharacterized protein</fullName>
    </submittedName>
</protein>
<dbReference type="RefSeq" id="WP_190944498.1">
    <property type="nucleotide sequence ID" value="NZ_JACJSI010000125.1"/>
</dbReference>
<evidence type="ECO:0000313" key="1">
    <source>
        <dbReference type="EMBL" id="MBD2533969.1"/>
    </source>
</evidence>
<evidence type="ECO:0000313" key="2">
    <source>
        <dbReference type="Proteomes" id="UP000623440"/>
    </source>
</evidence>
<dbReference type="Proteomes" id="UP000623440">
    <property type="component" value="Unassembled WGS sequence"/>
</dbReference>
<reference evidence="1 2" key="1">
    <citation type="journal article" date="2020" name="ISME J.">
        <title>Comparative genomics reveals insights into cyanobacterial evolution and habitat adaptation.</title>
        <authorList>
            <person name="Chen M.Y."/>
            <person name="Teng W.K."/>
            <person name="Zhao L."/>
            <person name="Hu C.X."/>
            <person name="Zhou Y.K."/>
            <person name="Han B.P."/>
            <person name="Song L.R."/>
            <person name="Shu W.S."/>
        </authorList>
    </citation>
    <scope>NUCLEOTIDE SEQUENCE [LARGE SCALE GENOMIC DNA]</scope>
    <source>
        <strain evidence="1 2">FACHB-838</strain>
    </source>
</reference>
<keyword evidence="2" id="KW-1185">Reference proteome</keyword>
<proteinExistence type="predicted"/>
<sequence>MGYQKATAYETLLEFTFEVGKLVTMQDISSENAKKRGAFKERFETGNSVRSIEESFSLKIDIE</sequence>
<accession>A0ABR8E072</accession>
<organism evidence="1 2">
    <name type="scientific">Nostoc flagelliforme FACHB-838</name>
    <dbReference type="NCBI Taxonomy" id="2692904"/>
    <lineage>
        <taxon>Bacteria</taxon>
        <taxon>Bacillati</taxon>
        <taxon>Cyanobacteriota</taxon>
        <taxon>Cyanophyceae</taxon>
        <taxon>Nostocales</taxon>
        <taxon>Nostocaceae</taxon>
        <taxon>Nostoc</taxon>
    </lineage>
</organism>